<dbReference type="Proteomes" id="UP000076532">
    <property type="component" value="Unassembled WGS sequence"/>
</dbReference>
<organism evidence="1 2">
    <name type="scientific">Athelia psychrophila</name>
    <dbReference type="NCBI Taxonomy" id="1759441"/>
    <lineage>
        <taxon>Eukaryota</taxon>
        <taxon>Fungi</taxon>
        <taxon>Dikarya</taxon>
        <taxon>Basidiomycota</taxon>
        <taxon>Agaricomycotina</taxon>
        <taxon>Agaricomycetes</taxon>
        <taxon>Agaricomycetidae</taxon>
        <taxon>Atheliales</taxon>
        <taxon>Atheliaceae</taxon>
        <taxon>Athelia</taxon>
    </lineage>
</organism>
<evidence type="ECO:0000313" key="2">
    <source>
        <dbReference type="Proteomes" id="UP000076532"/>
    </source>
</evidence>
<evidence type="ECO:0000313" key="1">
    <source>
        <dbReference type="EMBL" id="KZP09224.1"/>
    </source>
</evidence>
<evidence type="ECO:0008006" key="3">
    <source>
        <dbReference type="Google" id="ProtNLM"/>
    </source>
</evidence>
<proteinExistence type="predicted"/>
<gene>
    <name evidence="1" type="ORF">FIBSPDRAFT_938585</name>
</gene>
<keyword evidence="2" id="KW-1185">Reference proteome</keyword>
<dbReference type="AlphaFoldDB" id="A0A165Y5D1"/>
<protein>
    <recommendedName>
        <fullName evidence="3">EthD domain-containing protein</fullName>
    </recommendedName>
</protein>
<dbReference type="OrthoDB" id="2851338at2759"/>
<name>A0A165Y5D1_9AGAM</name>
<dbReference type="STRING" id="436010.A0A165Y5D1"/>
<accession>A0A165Y5D1</accession>
<sequence>MPTGFLAVWANTGPQVTADEFSDWYDNEHVPLRTALPTFLSAARFSPLKPSPPRSSSAPHPEWLALYDVVDPSVFQDPTYTTLRANRSPREADVVSRTALLDRRMYEYVGEAGASGPYGFGAGGGEKVGCVITQGFDSDDAVKVEGWLKGLESAAEEARAEGWIRSRVFQCMDAGRNGTSVKQGEPQVFPKYLVVHEFSASTIYTTADALKPAVQKILRVQPDQVKYIVDEDTFWVVHHVWETVSHKA</sequence>
<dbReference type="EMBL" id="KV417705">
    <property type="protein sequence ID" value="KZP09224.1"/>
    <property type="molecule type" value="Genomic_DNA"/>
</dbReference>
<reference evidence="1 2" key="1">
    <citation type="journal article" date="2016" name="Mol. Biol. Evol.">
        <title>Comparative Genomics of Early-Diverging Mushroom-Forming Fungi Provides Insights into the Origins of Lignocellulose Decay Capabilities.</title>
        <authorList>
            <person name="Nagy L.G."/>
            <person name="Riley R."/>
            <person name="Tritt A."/>
            <person name="Adam C."/>
            <person name="Daum C."/>
            <person name="Floudas D."/>
            <person name="Sun H."/>
            <person name="Yadav J.S."/>
            <person name="Pangilinan J."/>
            <person name="Larsson K.H."/>
            <person name="Matsuura K."/>
            <person name="Barry K."/>
            <person name="Labutti K."/>
            <person name="Kuo R."/>
            <person name="Ohm R.A."/>
            <person name="Bhattacharya S.S."/>
            <person name="Shirouzu T."/>
            <person name="Yoshinaga Y."/>
            <person name="Martin F.M."/>
            <person name="Grigoriev I.V."/>
            <person name="Hibbett D.S."/>
        </authorList>
    </citation>
    <scope>NUCLEOTIDE SEQUENCE [LARGE SCALE GENOMIC DNA]</scope>
    <source>
        <strain evidence="1 2">CBS 109695</strain>
    </source>
</reference>